<organism evidence="1">
    <name type="scientific">viral metagenome</name>
    <dbReference type="NCBI Taxonomy" id="1070528"/>
    <lineage>
        <taxon>unclassified sequences</taxon>
        <taxon>metagenomes</taxon>
        <taxon>organismal metagenomes</taxon>
    </lineage>
</organism>
<protein>
    <submittedName>
        <fullName evidence="1">Uncharacterized protein</fullName>
    </submittedName>
</protein>
<proteinExistence type="predicted"/>
<reference evidence="1" key="1">
    <citation type="journal article" date="2020" name="Nature">
        <title>Giant virus diversity and host interactions through global metagenomics.</title>
        <authorList>
            <person name="Schulz F."/>
            <person name="Roux S."/>
            <person name="Paez-Espino D."/>
            <person name="Jungbluth S."/>
            <person name="Walsh D.A."/>
            <person name="Denef V.J."/>
            <person name="McMahon K.D."/>
            <person name="Konstantinidis K.T."/>
            <person name="Eloe-Fadrosh E.A."/>
            <person name="Kyrpides N.C."/>
            <person name="Woyke T."/>
        </authorList>
    </citation>
    <scope>NUCLEOTIDE SEQUENCE</scope>
    <source>
        <strain evidence="1">GVMAG-M-3300027963-21</strain>
    </source>
</reference>
<name>A0A6C0LMA8_9ZZZZ</name>
<dbReference type="EMBL" id="MN740527">
    <property type="protein sequence ID" value="QHU31470.1"/>
    <property type="molecule type" value="Genomic_DNA"/>
</dbReference>
<dbReference type="AlphaFoldDB" id="A0A6C0LMA8"/>
<evidence type="ECO:0000313" key="1">
    <source>
        <dbReference type="EMBL" id="QHU31470.1"/>
    </source>
</evidence>
<sequence length="242" mass="29375">MSQHTQRSQRILNRFEVLPEDIQAIIYRKLFSSILCDMKRTDIFKNTKYFHKLLEITDNPLVYDLDYLGMLNINNIYDIFTYKKNELFRPDTAIYQRSHFTKKLEISLDNIEISNEPLFNLYKSNKIYYWAFESEYFNTNINKLQIQLRKGTFVLRQSVQFSCMAELLYNVIDFYNRIKDFLYANLSELRCIEDEGEVLSQRQRKNKYIMENALHYHINNRFIIRFDYDIDTKSAYPILLPY</sequence>
<accession>A0A6C0LMA8</accession>